<protein>
    <submittedName>
        <fullName evidence="1">DUF1441 family protein</fullName>
    </submittedName>
</protein>
<accession>A0A844HIM8</accession>
<evidence type="ECO:0000313" key="1">
    <source>
        <dbReference type="EMBL" id="MTH57651.1"/>
    </source>
</evidence>
<sequence length="220" mass="24649">MSHLITLADGEVLDVSAWPLPDGVEDFVLNRSQLAKAFTVTENTITKWMGQGMPALSEGQNGVAYEFQLSHCHAWRQARDDKARARKQRGDQIAAQAALAFRNLDADQEEAEAGLTAEEVRKWSQAEYERNRLAEQRGDLIRADRTRAVMEEVLVMTATSLETLPDYLEMKFGLSTEQVAQVVERTDQLRDEIKAKIDDLLRRPASVVAFGGGRQGEMDI</sequence>
<comment type="caution">
    <text evidence="1">The sequence shown here is derived from an EMBL/GenBank/DDBJ whole genome shotgun (WGS) entry which is preliminary data.</text>
</comment>
<dbReference type="Gene3D" id="1.10.10.10">
    <property type="entry name" value="Winged helix-like DNA-binding domain superfamily/Winged helix DNA-binding domain"/>
    <property type="match status" value="1"/>
</dbReference>
<dbReference type="AlphaFoldDB" id="A0A844HIM8"/>
<gene>
    <name evidence="1" type="ORF">GL300_00325</name>
</gene>
<dbReference type="InterPro" id="IPR009901">
    <property type="entry name" value="Phage_VT1-Sakai_H0025"/>
</dbReference>
<organism evidence="1 2">
    <name type="scientific">Paracoccus litorisediminis</name>
    <dbReference type="NCBI Taxonomy" id="2006130"/>
    <lineage>
        <taxon>Bacteria</taxon>
        <taxon>Pseudomonadati</taxon>
        <taxon>Pseudomonadota</taxon>
        <taxon>Alphaproteobacteria</taxon>
        <taxon>Rhodobacterales</taxon>
        <taxon>Paracoccaceae</taxon>
        <taxon>Paracoccus</taxon>
    </lineage>
</organism>
<name>A0A844HIM8_9RHOB</name>
<reference evidence="1 2" key="1">
    <citation type="submission" date="2019-11" db="EMBL/GenBank/DDBJ databases">
        <authorList>
            <person name="Dong K."/>
        </authorList>
    </citation>
    <scope>NUCLEOTIDE SEQUENCE [LARGE SCALE GENOMIC DNA]</scope>
    <source>
        <strain evidence="1 2">NBRC 112902</strain>
    </source>
</reference>
<dbReference type="EMBL" id="WMIG01000001">
    <property type="protein sequence ID" value="MTH57651.1"/>
    <property type="molecule type" value="Genomic_DNA"/>
</dbReference>
<proteinExistence type="predicted"/>
<dbReference type="RefSeq" id="WP_343042867.1">
    <property type="nucleotide sequence ID" value="NZ_JBHGCD010000006.1"/>
</dbReference>
<dbReference type="InterPro" id="IPR009061">
    <property type="entry name" value="DNA-bd_dom_put_sf"/>
</dbReference>
<dbReference type="SUPFAM" id="SSF46955">
    <property type="entry name" value="Putative DNA-binding domain"/>
    <property type="match status" value="1"/>
</dbReference>
<evidence type="ECO:0000313" key="2">
    <source>
        <dbReference type="Proteomes" id="UP000449846"/>
    </source>
</evidence>
<dbReference type="InterPro" id="IPR036388">
    <property type="entry name" value="WH-like_DNA-bd_sf"/>
</dbReference>
<keyword evidence="2" id="KW-1185">Reference proteome</keyword>
<dbReference type="Proteomes" id="UP000449846">
    <property type="component" value="Unassembled WGS sequence"/>
</dbReference>
<dbReference type="Pfam" id="PF07278">
    <property type="entry name" value="DUF1441"/>
    <property type="match status" value="1"/>
</dbReference>